<feature type="transmembrane region" description="Helical" evidence="1">
    <location>
        <begin position="276"/>
        <end position="298"/>
    </location>
</feature>
<keyword evidence="1" id="KW-1133">Transmembrane helix</keyword>
<protein>
    <submittedName>
        <fullName evidence="2">Uncharacterized protein</fullName>
    </submittedName>
</protein>
<feature type="transmembrane region" description="Helical" evidence="1">
    <location>
        <begin position="370"/>
        <end position="388"/>
    </location>
</feature>
<feature type="transmembrane region" description="Helical" evidence="1">
    <location>
        <begin position="100"/>
        <end position="122"/>
    </location>
</feature>
<feature type="transmembrane region" description="Helical" evidence="1">
    <location>
        <begin position="174"/>
        <end position="198"/>
    </location>
</feature>
<name>A0ABN1RDF7_9ACTN</name>
<dbReference type="RefSeq" id="WP_344242372.1">
    <property type="nucleotide sequence ID" value="NZ_BAAAHH010000016.1"/>
</dbReference>
<feature type="transmembrane region" description="Helical" evidence="1">
    <location>
        <begin position="143"/>
        <end position="162"/>
    </location>
</feature>
<evidence type="ECO:0000313" key="3">
    <source>
        <dbReference type="Proteomes" id="UP001500665"/>
    </source>
</evidence>
<keyword evidence="1" id="KW-0472">Membrane</keyword>
<comment type="caution">
    <text evidence="2">The sequence shown here is derived from an EMBL/GenBank/DDBJ whole genome shotgun (WGS) entry which is preliminary data.</text>
</comment>
<feature type="transmembrane region" description="Helical" evidence="1">
    <location>
        <begin position="234"/>
        <end position="256"/>
    </location>
</feature>
<feature type="transmembrane region" description="Helical" evidence="1">
    <location>
        <begin position="15"/>
        <end position="39"/>
    </location>
</feature>
<keyword evidence="3" id="KW-1185">Reference proteome</keyword>
<feature type="transmembrane region" description="Helical" evidence="1">
    <location>
        <begin position="408"/>
        <end position="425"/>
    </location>
</feature>
<organism evidence="2 3">
    <name type="scientific">Actinocorallia libanotica</name>
    <dbReference type="NCBI Taxonomy" id="46162"/>
    <lineage>
        <taxon>Bacteria</taxon>
        <taxon>Bacillati</taxon>
        <taxon>Actinomycetota</taxon>
        <taxon>Actinomycetes</taxon>
        <taxon>Streptosporangiales</taxon>
        <taxon>Thermomonosporaceae</taxon>
        <taxon>Actinocorallia</taxon>
    </lineage>
</organism>
<feature type="transmembrane region" description="Helical" evidence="1">
    <location>
        <begin position="67"/>
        <end position="88"/>
    </location>
</feature>
<gene>
    <name evidence="2" type="ORF">GCM10009550_39930</name>
</gene>
<sequence>MVLAHGIGGRQDLPIPLSFLLAGAALAVLVSFMAVGVLWRDSRFDGEKGRPVPAGLQSFADARATRFALRLIGAVAAALTVAAALFGAEGAANPAPWTVYVLFWVGLVPLSLLFGPVWRLLNPLRAVHAGLSLISGGRPLAQLPPWLGYWPAAVGLFAFTWLELIPPDREEGWALLAWFAVYAVVMVVGSLVFGAAFFDKGDPFEVYSALIGRLSPLGRRDDGRLVLRNPFDGLAGLKAAPGLVAVVCVMLGSTAYDGFSRSPWWVGQVQSGPLPRVLMGTLGLAVLVGLVALTYWLCTRLIGPGAPGALAPSLIPIAVGYLVAHYFTLLFFGGQQALKLWTDPFVTQADYLGTRGWVIDYQMLSDTAQAVIRAGAVVVGHVLGVFAAHDRAVALLPRNRALTGQLPLLLLMVFYTVGGLALLFAT</sequence>
<evidence type="ECO:0000313" key="2">
    <source>
        <dbReference type="EMBL" id="GAA0955316.1"/>
    </source>
</evidence>
<dbReference type="EMBL" id="BAAAHH010000016">
    <property type="protein sequence ID" value="GAA0955316.1"/>
    <property type="molecule type" value="Genomic_DNA"/>
</dbReference>
<accession>A0ABN1RDF7</accession>
<proteinExistence type="predicted"/>
<dbReference type="Proteomes" id="UP001500665">
    <property type="component" value="Unassembled WGS sequence"/>
</dbReference>
<feature type="transmembrane region" description="Helical" evidence="1">
    <location>
        <begin position="310"/>
        <end position="332"/>
    </location>
</feature>
<keyword evidence="1" id="KW-0812">Transmembrane</keyword>
<evidence type="ECO:0000256" key="1">
    <source>
        <dbReference type="SAM" id="Phobius"/>
    </source>
</evidence>
<reference evidence="2 3" key="1">
    <citation type="journal article" date="2019" name="Int. J. Syst. Evol. Microbiol.">
        <title>The Global Catalogue of Microorganisms (GCM) 10K type strain sequencing project: providing services to taxonomists for standard genome sequencing and annotation.</title>
        <authorList>
            <consortium name="The Broad Institute Genomics Platform"/>
            <consortium name="The Broad Institute Genome Sequencing Center for Infectious Disease"/>
            <person name="Wu L."/>
            <person name="Ma J."/>
        </authorList>
    </citation>
    <scope>NUCLEOTIDE SEQUENCE [LARGE SCALE GENOMIC DNA]</scope>
    <source>
        <strain evidence="2 3">JCM 10696</strain>
    </source>
</reference>